<comment type="caution">
    <text evidence="1">The sequence shown here is derived from an EMBL/GenBank/DDBJ whole genome shotgun (WGS) entry which is preliminary data.</text>
</comment>
<evidence type="ECO:0000313" key="1">
    <source>
        <dbReference type="EMBL" id="MEQ2301177.1"/>
    </source>
</evidence>
<evidence type="ECO:0000313" key="2">
    <source>
        <dbReference type="Proteomes" id="UP001469553"/>
    </source>
</evidence>
<gene>
    <name evidence="1" type="ORF">AMECASPLE_033237</name>
</gene>
<dbReference type="EMBL" id="JAHRIP010051493">
    <property type="protein sequence ID" value="MEQ2301177.1"/>
    <property type="molecule type" value="Genomic_DNA"/>
</dbReference>
<accession>A0ABV0Z5N4</accession>
<keyword evidence="2" id="KW-1185">Reference proteome</keyword>
<organism evidence="1 2">
    <name type="scientific">Ameca splendens</name>
    <dbReference type="NCBI Taxonomy" id="208324"/>
    <lineage>
        <taxon>Eukaryota</taxon>
        <taxon>Metazoa</taxon>
        <taxon>Chordata</taxon>
        <taxon>Craniata</taxon>
        <taxon>Vertebrata</taxon>
        <taxon>Euteleostomi</taxon>
        <taxon>Actinopterygii</taxon>
        <taxon>Neopterygii</taxon>
        <taxon>Teleostei</taxon>
        <taxon>Neoteleostei</taxon>
        <taxon>Acanthomorphata</taxon>
        <taxon>Ovalentaria</taxon>
        <taxon>Atherinomorphae</taxon>
        <taxon>Cyprinodontiformes</taxon>
        <taxon>Goodeidae</taxon>
        <taxon>Ameca</taxon>
    </lineage>
</organism>
<sequence length="107" mass="12441">MLQVFNPICNVMSVRCESLKPKSNSHCLCVQSWPTKLILVDAEPITDLRVADSEPIWPWWSREVKHISSVMIYDVELNDLMPPQYFDPEPRHCRIRTHVAHVVCSIL</sequence>
<dbReference type="Proteomes" id="UP001469553">
    <property type="component" value="Unassembled WGS sequence"/>
</dbReference>
<name>A0ABV0Z5N4_9TELE</name>
<protein>
    <submittedName>
        <fullName evidence="1">Uncharacterized protein</fullName>
    </submittedName>
</protein>
<proteinExistence type="predicted"/>
<reference evidence="1 2" key="1">
    <citation type="submission" date="2021-06" db="EMBL/GenBank/DDBJ databases">
        <authorList>
            <person name="Palmer J.M."/>
        </authorList>
    </citation>
    <scope>NUCLEOTIDE SEQUENCE [LARGE SCALE GENOMIC DNA]</scope>
    <source>
        <strain evidence="1 2">AS_MEX2019</strain>
        <tissue evidence="1">Muscle</tissue>
    </source>
</reference>